<name>A0ABW1J340_9PSEU</name>
<feature type="transmembrane region" description="Helical" evidence="2">
    <location>
        <begin position="110"/>
        <end position="128"/>
    </location>
</feature>
<keyword evidence="2" id="KW-0472">Membrane</keyword>
<evidence type="ECO:0000256" key="1">
    <source>
        <dbReference type="SAM" id="MobiDB-lite"/>
    </source>
</evidence>
<feature type="transmembrane region" description="Helical" evidence="2">
    <location>
        <begin position="44"/>
        <end position="66"/>
    </location>
</feature>
<evidence type="ECO:0000313" key="3">
    <source>
        <dbReference type="EMBL" id="MFC5994900.1"/>
    </source>
</evidence>
<proteinExistence type="predicted"/>
<evidence type="ECO:0000313" key="4">
    <source>
        <dbReference type="Proteomes" id="UP001596302"/>
    </source>
</evidence>
<keyword evidence="2" id="KW-1133">Transmembrane helix</keyword>
<evidence type="ECO:0008006" key="5">
    <source>
        <dbReference type="Google" id="ProtNLM"/>
    </source>
</evidence>
<feature type="transmembrane region" description="Helical" evidence="2">
    <location>
        <begin position="162"/>
        <end position="183"/>
    </location>
</feature>
<dbReference type="RefSeq" id="WP_379584916.1">
    <property type="nucleotide sequence ID" value="NZ_JBHSQW010000025.1"/>
</dbReference>
<organism evidence="3 4">
    <name type="scientific">Pseudonocardia hispaniensis</name>
    <dbReference type="NCBI Taxonomy" id="904933"/>
    <lineage>
        <taxon>Bacteria</taxon>
        <taxon>Bacillati</taxon>
        <taxon>Actinomycetota</taxon>
        <taxon>Actinomycetes</taxon>
        <taxon>Pseudonocardiales</taxon>
        <taxon>Pseudonocardiaceae</taxon>
        <taxon>Pseudonocardia</taxon>
    </lineage>
</organism>
<comment type="caution">
    <text evidence="3">The sequence shown here is derived from an EMBL/GenBank/DDBJ whole genome shotgun (WGS) entry which is preliminary data.</text>
</comment>
<feature type="region of interest" description="Disordered" evidence="1">
    <location>
        <begin position="1"/>
        <end position="30"/>
    </location>
</feature>
<feature type="compositionally biased region" description="Basic and acidic residues" evidence="1">
    <location>
        <begin position="1"/>
        <end position="11"/>
    </location>
</feature>
<protein>
    <recommendedName>
        <fullName evidence="5">Secreted protein with PEP-CTERM sorting signal</fullName>
    </recommendedName>
</protein>
<keyword evidence="2" id="KW-0812">Transmembrane</keyword>
<accession>A0ABW1J340</accession>
<evidence type="ECO:0000256" key="2">
    <source>
        <dbReference type="SAM" id="Phobius"/>
    </source>
</evidence>
<sequence>MLSDRNERPAAHDTTPAPEPRAAGTTLDEARPPRRRALQMRRTIGAVSGFWLILLGLWGALIPFVGPYFSYAFGSPEPWVYTADRLWLNILPGLAVLLGGLILAPSGHRLGAAFGAWLALLGGIWFVVGPAVSQLWGTPGPAAPIGAPIGGTVLVMFEQLGYYYALGALVIMLAAGALGRLSVRSARDHVGS</sequence>
<keyword evidence="4" id="KW-1185">Reference proteome</keyword>
<dbReference type="EMBL" id="JBHSQW010000025">
    <property type="protein sequence ID" value="MFC5994900.1"/>
    <property type="molecule type" value="Genomic_DNA"/>
</dbReference>
<reference evidence="4" key="1">
    <citation type="journal article" date="2019" name="Int. J. Syst. Evol. Microbiol.">
        <title>The Global Catalogue of Microorganisms (GCM) 10K type strain sequencing project: providing services to taxonomists for standard genome sequencing and annotation.</title>
        <authorList>
            <consortium name="The Broad Institute Genomics Platform"/>
            <consortium name="The Broad Institute Genome Sequencing Center for Infectious Disease"/>
            <person name="Wu L."/>
            <person name="Ma J."/>
        </authorList>
    </citation>
    <scope>NUCLEOTIDE SEQUENCE [LARGE SCALE GENOMIC DNA]</scope>
    <source>
        <strain evidence="4">CCM 8391</strain>
    </source>
</reference>
<gene>
    <name evidence="3" type="ORF">ACFQE5_11835</name>
</gene>
<feature type="transmembrane region" description="Helical" evidence="2">
    <location>
        <begin position="86"/>
        <end position="103"/>
    </location>
</feature>
<dbReference type="Proteomes" id="UP001596302">
    <property type="component" value="Unassembled WGS sequence"/>
</dbReference>